<keyword evidence="2" id="KW-0812">Transmembrane</keyword>
<organism evidence="3 4">
    <name type="scientific">Candidatus Desulfovibrio intestinipullorum</name>
    <dbReference type="NCBI Taxonomy" id="2838536"/>
    <lineage>
        <taxon>Bacteria</taxon>
        <taxon>Pseudomonadati</taxon>
        <taxon>Thermodesulfobacteriota</taxon>
        <taxon>Desulfovibrionia</taxon>
        <taxon>Desulfovibrionales</taxon>
        <taxon>Desulfovibrionaceae</taxon>
        <taxon>Desulfovibrio</taxon>
    </lineage>
</organism>
<reference evidence="3" key="2">
    <citation type="submission" date="2021-04" db="EMBL/GenBank/DDBJ databases">
        <authorList>
            <person name="Gilroy R."/>
        </authorList>
    </citation>
    <scope>NUCLEOTIDE SEQUENCE</scope>
    <source>
        <strain evidence="3">ChiHecec2B26-446</strain>
    </source>
</reference>
<dbReference type="AlphaFoldDB" id="A0A9D1TPE5"/>
<name>A0A9D1TPE5_9BACT</name>
<evidence type="ECO:0000313" key="3">
    <source>
        <dbReference type="EMBL" id="HIW00605.1"/>
    </source>
</evidence>
<comment type="caution">
    <text evidence="3">The sequence shown here is derived from an EMBL/GenBank/DDBJ whole genome shotgun (WGS) entry which is preliminary data.</text>
</comment>
<reference evidence="3" key="1">
    <citation type="journal article" date="2021" name="PeerJ">
        <title>Extensive microbial diversity within the chicken gut microbiome revealed by metagenomics and culture.</title>
        <authorList>
            <person name="Gilroy R."/>
            <person name="Ravi A."/>
            <person name="Getino M."/>
            <person name="Pursley I."/>
            <person name="Horton D.L."/>
            <person name="Alikhan N.F."/>
            <person name="Baker D."/>
            <person name="Gharbi K."/>
            <person name="Hall N."/>
            <person name="Watson M."/>
            <person name="Adriaenssens E.M."/>
            <person name="Foster-Nyarko E."/>
            <person name="Jarju S."/>
            <person name="Secka A."/>
            <person name="Antonio M."/>
            <person name="Oren A."/>
            <person name="Chaudhuri R.R."/>
            <person name="La Ragione R."/>
            <person name="Hildebrand F."/>
            <person name="Pallen M.J."/>
        </authorList>
    </citation>
    <scope>NUCLEOTIDE SEQUENCE</scope>
    <source>
        <strain evidence="3">ChiHecec2B26-446</strain>
    </source>
</reference>
<dbReference type="EMBL" id="DXHV01000055">
    <property type="protein sequence ID" value="HIW00605.1"/>
    <property type="molecule type" value="Genomic_DNA"/>
</dbReference>
<evidence type="ECO:0000256" key="2">
    <source>
        <dbReference type="SAM" id="Phobius"/>
    </source>
</evidence>
<feature type="compositionally biased region" description="Low complexity" evidence="1">
    <location>
        <begin position="53"/>
        <end position="66"/>
    </location>
</feature>
<feature type="region of interest" description="Disordered" evidence="1">
    <location>
        <begin position="1"/>
        <end position="138"/>
    </location>
</feature>
<gene>
    <name evidence="3" type="ORF">H9894_05375</name>
</gene>
<feature type="compositionally biased region" description="Polar residues" evidence="1">
    <location>
        <begin position="7"/>
        <end position="17"/>
    </location>
</feature>
<feature type="transmembrane region" description="Helical" evidence="2">
    <location>
        <begin position="242"/>
        <end position="263"/>
    </location>
</feature>
<feature type="compositionally biased region" description="Basic and acidic residues" evidence="1">
    <location>
        <begin position="20"/>
        <end position="36"/>
    </location>
</feature>
<sequence>MNEQNREQIATQETVGGTTPHKDSPVPDRAHREAAVNREVPSPAAGGAHAEGQGDSQGAVQGAAQAVRNAGSAAVPEQVAGQGSGQATEQVSAPASAPVPVASDSGPVQAAGLVQAQAQDRKSGSRNRRAARRAGEEQARELADWLAEQTAARTADRVMARLEERDRARAADEQEAGAGKSGNGNGAQGAAGTATGPRERLGCVVQAVFFFVIVSCTNALAATSLGDMADNLKGELSRFGPLLQAGFALGGFFLVGLGLWQLWSRSQQPGQPKGSAIIAIVIGCGLLGAATVAQMGAGSLGTGTPELSEIGL</sequence>
<feature type="transmembrane region" description="Helical" evidence="2">
    <location>
        <begin position="201"/>
        <end position="222"/>
    </location>
</feature>
<feature type="transmembrane region" description="Helical" evidence="2">
    <location>
        <begin position="275"/>
        <end position="297"/>
    </location>
</feature>
<keyword evidence="2" id="KW-1133">Transmembrane helix</keyword>
<evidence type="ECO:0000313" key="4">
    <source>
        <dbReference type="Proteomes" id="UP000886752"/>
    </source>
</evidence>
<keyword evidence="2" id="KW-0472">Membrane</keyword>
<protein>
    <submittedName>
        <fullName evidence="3">Uncharacterized protein</fullName>
    </submittedName>
</protein>
<evidence type="ECO:0000256" key="1">
    <source>
        <dbReference type="SAM" id="MobiDB-lite"/>
    </source>
</evidence>
<feature type="compositionally biased region" description="Low complexity" evidence="1">
    <location>
        <begin position="91"/>
        <end position="118"/>
    </location>
</feature>
<dbReference type="Proteomes" id="UP000886752">
    <property type="component" value="Unassembled WGS sequence"/>
</dbReference>
<feature type="region of interest" description="Disordered" evidence="1">
    <location>
        <begin position="165"/>
        <end position="193"/>
    </location>
</feature>
<proteinExistence type="predicted"/>
<accession>A0A9D1TPE5</accession>
<feature type="compositionally biased region" description="Gly residues" evidence="1">
    <location>
        <begin position="179"/>
        <end position="189"/>
    </location>
</feature>